<keyword evidence="2" id="KW-1185">Reference proteome</keyword>
<sequence length="37" mass="3927">MVLTTTALLENAERQRHNGGVCAAFSLPTPNGEIEVS</sequence>
<dbReference type="AlphaFoldDB" id="A0A256G202"/>
<organism evidence="1 2">
    <name type="scientific">Brucella thiophenivorans</name>
    <dbReference type="NCBI Taxonomy" id="571255"/>
    <lineage>
        <taxon>Bacteria</taxon>
        <taxon>Pseudomonadati</taxon>
        <taxon>Pseudomonadota</taxon>
        <taxon>Alphaproteobacteria</taxon>
        <taxon>Hyphomicrobiales</taxon>
        <taxon>Brucellaceae</taxon>
        <taxon>Brucella/Ochrobactrum group</taxon>
        <taxon>Brucella</taxon>
    </lineage>
</organism>
<accession>A0A256G202</accession>
<protein>
    <submittedName>
        <fullName evidence="1">Uncharacterized protein</fullName>
    </submittedName>
</protein>
<dbReference type="Proteomes" id="UP000215590">
    <property type="component" value="Unassembled WGS sequence"/>
</dbReference>
<comment type="caution">
    <text evidence="1">The sequence shown here is derived from an EMBL/GenBank/DDBJ whole genome shotgun (WGS) entry which is preliminary data.</text>
</comment>
<evidence type="ECO:0000313" key="2">
    <source>
        <dbReference type="Proteomes" id="UP000215590"/>
    </source>
</evidence>
<dbReference type="EMBL" id="NNRJ01000012">
    <property type="protein sequence ID" value="OYR21048.1"/>
    <property type="molecule type" value="Genomic_DNA"/>
</dbReference>
<name>A0A256G202_9HYPH</name>
<gene>
    <name evidence="1" type="ORF">CEV31_0668</name>
</gene>
<reference evidence="1 2" key="1">
    <citation type="submission" date="2017-07" db="EMBL/GenBank/DDBJ databases">
        <title>Phylogenetic study on the rhizospheric bacterium Ochrobactrum sp. A44.</title>
        <authorList>
            <person name="Krzyzanowska D.M."/>
            <person name="Ossowicki A."/>
            <person name="Rajewska M."/>
            <person name="Maciag T."/>
            <person name="Kaczynski Z."/>
            <person name="Czerwicka M."/>
            <person name="Jafra S."/>
        </authorList>
    </citation>
    <scope>NUCLEOTIDE SEQUENCE [LARGE SCALE GENOMIC DNA]</scope>
    <source>
        <strain evidence="1 2">DSM 7216</strain>
    </source>
</reference>
<proteinExistence type="predicted"/>
<evidence type="ECO:0000313" key="1">
    <source>
        <dbReference type="EMBL" id="OYR21048.1"/>
    </source>
</evidence>